<dbReference type="InterPro" id="IPR013087">
    <property type="entry name" value="Znf_C2H2_type"/>
</dbReference>
<feature type="compositionally biased region" description="Basic residues" evidence="1">
    <location>
        <begin position="143"/>
        <end position="154"/>
    </location>
</feature>
<dbReference type="SMART" id="SM00355">
    <property type="entry name" value="ZnF_C2H2"/>
    <property type="match status" value="2"/>
</dbReference>
<sequence length="393" mass="41755">MSAVKSRFMRMSALADNGTEKDFAMDVWGSDDDSDLYEPPADFESGSGKLSNLPADPETDNGELSDPPANLGGDSGKSNLPADLERDDGKPKTAKRKGRAINFQFKQVDIDADSGEQFEVRQSDVDEGSGDEWNPSGGGASSKTRKPTHNYTKKNALKTKKALRTAPVTCTWPGCGAHLARIDHLRRHIAAHISPDGKPFRCPTAFCGFAAKRRDSLAAHLKLRHKLSAAAARKSAASAAEAANDEIRSLARAVEAAIKVAASDSDTELDQVVTAGSKRKNKDRGHATIHGKKRARVSNGSGATENGEGQTHAVVQEDEEHIAAMNIGKKNARILRSTVAKANATDEKGLQSEETEHGTVVHAADPIDGSDPGDDGPGMLLLEDACDADDDDA</sequence>
<dbReference type="STRING" id="1460663.A0A177BUP7"/>
<feature type="compositionally biased region" description="Basic residues" evidence="1">
    <location>
        <begin position="277"/>
        <end position="296"/>
    </location>
</feature>
<name>A0A177BUP7_9PLEO</name>
<keyword evidence="4" id="KW-1185">Reference proteome</keyword>
<evidence type="ECO:0000256" key="1">
    <source>
        <dbReference type="SAM" id="MobiDB-lite"/>
    </source>
</evidence>
<proteinExistence type="predicted"/>
<dbReference type="EMBL" id="KV441562">
    <property type="protein sequence ID" value="OAF99193.1"/>
    <property type="molecule type" value="Genomic_DNA"/>
</dbReference>
<dbReference type="Proteomes" id="UP000077069">
    <property type="component" value="Unassembled WGS sequence"/>
</dbReference>
<accession>A0A177BUP7</accession>
<dbReference type="RefSeq" id="XP_018029559.1">
    <property type="nucleotide sequence ID" value="XM_018183765.1"/>
</dbReference>
<dbReference type="AlphaFoldDB" id="A0A177BUP7"/>
<feature type="compositionally biased region" description="Acidic residues" evidence="1">
    <location>
        <begin position="384"/>
        <end position="393"/>
    </location>
</feature>
<dbReference type="GeneID" id="28767251"/>
<feature type="compositionally biased region" description="Polar residues" evidence="1">
    <location>
        <begin position="298"/>
        <end position="308"/>
    </location>
</feature>
<evidence type="ECO:0000313" key="4">
    <source>
        <dbReference type="Proteomes" id="UP000077069"/>
    </source>
</evidence>
<feature type="region of interest" description="Disordered" evidence="1">
    <location>
        <begin position="276"/>
        <end position="308"/>
    </location>
</feature>
<evidence type="ECO:0000313" key="3">
    <source>
        <dbReference type="EMBL" id="OAF99193.1"/>
    </source>
</evidence>
<feature type="region of interest" description="Disordered" evidence="1">
    <location>
        <begin position="120"/>
        <end position="154"/>
    </location>
</feature>
<dbReference type="OrthoDB" id="10018191at2759"/>
<feature type="compositionally biased region" description="Basic and acidic residues" evidence="1">
    <location>
        <begin position="344"/>
        <end position="359"/>
    </location>
</feature>
<evidence type="ECO:0000259" key="2">
    <source>
        <dbReference type="PROSITE" id="PS00028"/>
    </source>
</evidence>
<protein>
    <recommendedName>
        <fullName evidence="2">C2H2-type domain-containing protein</fullName>
    </recommendedName>
</protein>
<feature type="region of interest" description="Disordered" evidence="1">
    <location>
        <begin position="15"/>
        <end position="100"/>
    </location>
</feature>
<reference evidence="3 4" key="1">
    <citation type="submission" date="2016-05" db="EMBL/GenBank/DDBJ databases">
        <title>Comparative analysis of secretome profiles of manganese(II)-oxidizing ascomycete fungi.</title>
        <authorList>
            <consortium name="DOE Joint Genome Institute"/>
            <person name="Zeiner C.A."/>
            <person name="Purvine S.O."/>
            <person name="Zink E.M."/>
            <person name="Wu S."/>
            <person name="Pasa-Tolic L."/>
            <person name="Chaput D.L."/>
            <person name="Haridas S."/>
            <person name="Grigoriev I.V."/>
            <person name="Santelli C.M."/>
            <person name="Hansel C.M."/>
        </authorList>
    </citation>
    <scope>NUCLEOTIDE SEQUENCE [LARGE SCALE GENOMIC DNA]</scope>
    <source>
        <strain evidence="3 4">AP3s5-JAC2a</strain>
    </source>
</reference>
<feature type="domain" description="C2H2-type" evidence="2">
    <location>
        <begin position="170"/>
        <end position="192"/>
    </location>
</feature>
<gene>
    <name evidence="3" type="ORF">CC84DRAFT_1232535</name>
</gene>
<dbReference type="PROSITE" id="PS00028">
    <property type="entry name" value="ZINC_FINGER_C2H2_1"/>
    <property type="match status" value="1"/>
</dbReference>
<dbReference type="InParanoid" id="A0A177BUP7"/>
<dbReference type="Gene3D" id="3.30.160.60">
    <property type="entry name" value="Classic Zinc Finger"/>
    <property type="match status" value="1"/>
</dbReference>
<feature type="region of interest" description="Disordered" evidence="1">
    <location>
        <begin position="344"/>
        <end position="393"/>
    </location>
</feature>
<organism evidence="3 4">
    <name type="scientific">Paraphaeosphaeria sporulosa</name>
    <dbReference type="NCBI Taxonomy" id="1460663"/>
    <lineage>
        <taxon>Eukaryota</taxon>
        <taxon>Fungi</taxon>
        <taxon>Dikarya</taxon>
        <taxon>Ascomycota</taxon>
        <taxon>Pezizomycotina</taxon>
        <taxon>Dothideomycetes</taxon>
        <taxon>Pleosporomycetidae</taxon>
        <taxon>Pleosporales</taxon>
        <taxon>Massarineae</taxon>
        <taxon>Didymosphaeriaceae</taxon>
        <taxon>Paraphaeosphaeria</taxon>
    </lineage>
</organism>